<keyword evidence="1" id="KW-0812">Transmembrane</keyword>
<evidence type="ECO:0000256" key="1">
    <source>
        <dbReference type="SAM" id="Phobius"/>
    </source>
</evidence>
<dbReference type="AlphaFoldDB" id="A0A4Q4ZEH8"/>
<feature type="transmembrane region" description="Helical" evidence="1">
    <location>
        <begin position="34"/>
        <end position="54"/>
    </location>
</feature>
<keyword evidence="1" id="KW-1133">Transmembrane helix</keyword>
<dbReference type="RefSeq" id="WP_134716457.1">
    <property type="nucleotide sequence ID" value="NZ_SDKM01000011.1"/>
</dbReference>
<name>A0A4Q4ZEH8_9ACTN</name>
<sequence length="215" mass="23052">MNNITTTPATARTDVATATGAAPATMSPTTIRRVGLTLAAGTASWAVANLVWGFEPDTELGVKVTDLTGLAFQVGVMALLHVQMATRATGVKAISRRLLKLERVLLSVAMLWSILHAFLPEQRDAAWMHAIDMFWPLSMLGMFLIGIKVAIAGRWRGRARVWSFLSETWAPVCVPVMGIVGHGAGDVVAAVHLLLGYTVLGLILATRPDLVEDRG</sequence>
<feature type="transmembrane region" description="Helical" evidence="1">
    <location>
        <begin position="187"/>
        <end position="205"/>
    </location>
</feature>
<feature type="transmembrane region" description="Helical" evidence="1">
    <location>
        <begin position="159"/>
        <end position="181"/>
    </location>
</feature>
<protein>
    <submittedName>
        <fullName evidence="2">Uncharacterized protein</fullName>
    </submittedName>
</protein>
<evidence type="ECO:0000313" key="3">
    <source>
        <dbReference type="Proteomes" id="UP000295198"/>
    </source>
</evidence>
<keyword evidence="3" id="KW-1185">Reference proteome</keyword>
<evidence type="ECO:0000313" key="2">
    <source>
        <dbReference type="EMBL" id="RYP86467.1"/>
    </source>
</evidence>
<dbReference type="OrthoDB" id="3473322at2"/>
<keyword evidence="1" id="KW-0472">Membrane</keyword>
<dbReference type="EMBL" id="SDKM01000011">
    <property type="protein sequence ID" value="RYP86467.1"/>
    <property type="molecule type" value="Genomic_DNA"/>
</dbReference>
<feature type="transmembrane region" description="Helical" evidence="1">
    <location>
        <begin position="125"/>
        <end position="147"/>
    </location>
</feature>
<comment type="caution">
    <text evidence="2">The sequence shown here is derived from an EMBL/GenBank/DDBJ whole genome shotgun (WGS) entry which is preliminary data.</text>
</comment>
<feature type="transmembrane region" description="Helical" evidence="1">
    <location>
        <begin position="60"/>
        <end position="80"/>
    </location>
</feature>
<reference evidence="2 3" key="1">
    <citation type="submission" date="2019-01" db="EMBL/GenBank/DDBJ databases">
        <title>Nocardioides guangzhouensis sp. nov., an actinobacterium isolated from soil.</title>
        <authorList>
            <person name="Fu Y."/>
            <person name="Cai Y."/>
            <person name="Lin Z."/>
            <person name="Chen P."/>
        </authorList>
    </citation>
    <scope>NUCLEOTIDE SEQUENCE [LARGE SCALE GENOMIC DNA]</scope>
    <source>
        <strain evidence="2 3">130</strain>
    </source>
</reference>
<accession>A0A4Q4ZEH8</accession>
<organism evidence="2 3">
    <name type="scientific">Nocardioides guangzhouensis</name>
    <dbReference type="NCBI Taxonomy" id="2497878"/>
    <lineage>
        <taxon>Bacteria</taxon>
        <taxon>Bacillati</taxon>
        <taxon>Actinomycetota</taxon>
        <taxon>Actinomycetes</taxon>
        <taxon>Propionibacteriales</taxon>
        <taxon>Nocardioidaceae</taxon>
        <taxon>Nocardioides</taxon>
    </lineage>
</organism>
<proteinExistence type="predicted"/>
<dbReference type="Proteomes" id="UP000295198">
    <property type="component" value="Unassembled WGS sequence"/>
</dbReference>
<gene>
    <name evidence="2" type="ORF">EKO23_09185</name>
</gene>
<feature type="transmembrane region" description="Helical" evidence="1">
    <location>
        <begin position="101"/>
        <end position="119"/>
    </location>
</feature>